<accession>A0A8X7C5P2</accession>
<dbReference type="Proteomes" id="UP000886998">
    <property type="component" value="Unassembled WGS sequence"/>
</dbReference>
<protein>
    <submittedName>
        <fullName evidence="1">Uncharacterized protein</fullName>
    </submittedName>
</protein>
<reference evidence="1" key="1">
    <citation type="submission" date="2020-08" db="EMBL/GenBank/DDBJ databases">
        <title>Multicomponent nature underlies the extraordinary mechanical properties of spider dragline silk.</title>
        <authorList>
            <person name="Kono N."/>
            <person name="Nakamura H."/>
            <person name="Mori M."/>
            <person name="Yoshida Y."/>
            <person name="Ohtoshi R."/>
            <person name="Malay A.D."/>
            <person name="Moran D.A.P."/>
            <person name="Tomita M."/>
            <person name="Numata K."/>
            <person name="Arakawa K."/>
        </authorList>
    </citation>
    <scope>NUCLEOTIDE SEQUENCE</scope>
</reference>
<organism evidence="1 2">
    <name type="scientific">Trichonephila inaurata madagascariensis</name>
    <dbReference type="NCBI Taxonomy" id="2747483"/>
    <lineage>
        <taxon>Eukaryota</taxon>
        <taxon>Metazoa</taxon>
        <taxon>Ecdysozoa</taxon>
        <taxon>Arthropoda</taxon>
        <taxon>Chelicerata</taxon>
        <taxon>Arachnida</taxon>
        <taxon>Araneae</taxon>
        <taxon>Araneomorphae</taxon>
        <taxon>Entelegynae</taxon>
        <taxon>Araneoidea</taxon>
        <taxon>Nephilidae</taxon>
        <taxon>Trichonephila</taxon>
        <taxon>Trichonephila inaurata</taxon>
    </lineage>
</organism>
<comment type="caution">
    <text evidence="1">The sequence shown here is derived from an EMBL/GenBank/DDBJ whole genome shotgun (WGS) entry which is preliminary data.</text>
</comment>
<keyword evidence="2" id="KW-1185">Reference proteome</keyword>
<evidence type="ECO:0000313" key="1">
    <source>
        <dbReference type="EMBL" id="GFY53389.1"/>
    </source>
</evidence>
<sequence>MHRYQVGCIGSATMEKYGRLLKVSSREINGFKTCLKTCSRPLYCVFHLAVIDQGFVQTCFLLSRKKYVSLQRPDDESSINKRSNTWTTI</sequence>
<gene>
    <name evidence="1" type="ORF">TNIN_380711</name>
</gene>
<dbReference type="EMBL" id="BMAV01009240">
    <property type="protein sequence ID" value="GFY53389.1"/>
    <property type="molecule type" value="Genomic_DNA"/>
</dbReference>
<dbReference type="AlphaFoldDB" id="A0A8X7C5P2"/>
<proteinExistence type="predicted"/>
<evidence type="ECO:0000313" key="2">
    <source>
        <dbReference type="Proteomes" id="UP000886998"/>
    </source>
</evidence>
<name>A0A8X7C5P2_9ARAC</name>